<accession>A0A543KMB6</accession>
<evidence type="ECO:0000256" key="1">
    <source>
        <dbReference type="ARBA" id="ARBA00004370"/>
    </source>
</evidence>
<evidence type="ECO:0000259" key="3">
    <source>
        <dbReference type="Pfam" id="PF00144"/>
    </source>
</evidence>
<dbReference type="InterPro" id="IPR012338">
    <property type="entry name" value="Beta-lactam/transpept-like"/>
</dbReference>
<dbReference type="GO" id="GO:0016020">
    <property type="term" value="C:membrane"/>
    <property type="evidence" value="ECO:0007669"/>
    <property type="project" value="UniProtKB-SubCell"/>
</dbReference>
<dbReference type="Gene3D" id="3.40.710.10">
    <property type="entry name" value="DD-peptidase/beta-lactamase superfamily"/>
    <property type="match status" value="1"/>
</dbReference>
<dbReference type="AlphaFoldDB" id="A0A543KMB6"/>
<reference evidence="4 5" key="1">
    <citation type="submission" date="2019-06" db="EMBL/GenBank/DDBJ databases">
        <title>Sequencing the genomes of 1000 actinobacteria strains.</title>
        <authorList>
            <person name="Klenk H.-P."/>
        </authorList>
    </citation>
    <scope>NUCLEOTIDE SEQUENCE [LARGE SCALE GENOMIC DNA]</scope>
    <source>
        <strain evidence="4 5">DSM 12362</strain>
    </source>
</reference>
<dbReference type="EMBL" id="VFPU01000001">
    <property type="protein sequence ID" value="TQM96227.1"/>
    <property type="molecule type" value="Genomic_DNA"/>
</dbReference>
<sequence length="361" mass="39083">MTDAAWQDVADRARRLEEEQEFSGILRATRGDEVLYESCHGMANRADGIPVTRATRFATASLSKMFTAVGVLDAVGRGELRLDAPVVTVLPSDRRPSTLRDDVTVHHLLSHTSGIADYFEEDPDLPGHRETFDDIWAQIPNYTVRDYSALLPVFADLPPVCPPGTAYHYSNAGYLLLGLVLQEVSGLPFTEAVTTRVLEPAGMRDSGYLAFDEVHPDVAQGYLPPLRPGGPWRTNIYSVHPVGGGDGGAMVTAPDVETFLRAVQQGGVWRGVTPEDVLTVRATVSERWAVGYGVEIRHDGVWGKDGGDPGVAAVSRYRPETDTTVVMLANVDWDTVEGIEDVTNALIDAAVPEGAASTSQR</sequence>
<dbReference type="SUPFAM" id="SSF56601">
    <property type="entry name" value="beta-lactamase/transpeptidase-like"/>
    <property type="match status" value="1"/>
</dbReference>
<dbReference type="RefSeq" id="WP_141817876.1">
    <property type="nucleotide sequence ID" value="NZ_BAAAIL010000003.1"/>
</dbReference>
<feature type="domain" description="Beta-lactamase-related" evidence="3">
    <location>
        <begin position="14"/>
        <end position="340"/>
    </location>
</feature>
<comment type="caution">
    <text evidence="4">The sequence shown here is derived from an EMBL/GenBank/DDBJ whole genome shotgun (WGS) entry which is preliminary data.</text>
</comment>
<name>A0A543KMB6_9MICO</name>
<protein>
    <submittedName>
        <fullName evidence="4">CubicO group peptidase (Beta-lactamase class C family)</fullName>
    </submittedName>
</protein>
<keyword evidence="2" id="KW-0472">Membrane</keyword>
<comment type="subcellular location">
    <subcellularLocation>
        <location evidence="1">Membrane</location>
    </subcellularLocation>
</comment>
<evidence type="ECO:0000313" key="4">
    <source>
        <dbReference type="EMBL" id="TQM96227.1"/>
    </source>
</evidence>
<dbReference type="PANTHER" id="PTHR46825">
    <property type="entry name" value="D-ALANYL-D-ALANINE-CARBOXYPEPTIDASE/ENDOPEPTIDASE AMPH"/>
    <property type="match status" value="1"/>
</dbReference>
<organism evidence="4 5">
    <name type="scientific">Ornithinimicrobium humiphilum</name>
    <dbReference type="NCBI Taxonomy" id="125288"/>
    <lineage>
        <taxon>Bacteria</taxon>
        <taxon>Bacillati</taxon>
        <taxon>Actinomycetota</taxon>
        <taxon>Actinomycetes</taxon>
        <taxon>Micrococcales</taxon>
        <taxon>Ornithinimicrobiaceae</taxon>
        <taxon>Ornithinimicrobium</taxon>
    </lineage>
</organism>
<keyword evidence="5" id="KW-1185">Reference proteome</keyword>
<dbReference type="InterPro" id="IPR001466">
    <property type="entry name" value="Beta-lactam-related"/>
</dbReference>
<evidence type="ECO:0000256" key="2">
    <source>
        <dbReference type="ARBA" id="ARBA00023136"/>
    </source>
</evidence>
<dbReference type="OrthoDB" id="3863176at2"/>
<evidence type="ECO:0000313" key="5">
    <source>
        <dbReference type="Proteomes" id="UP000315133"/>
    </source>
</evidence>
<dbReference type="Pfam" id="PF00144">
    <property type="entry name" value="Beta-lactamase"/>
    <property type="match status" value="1"/>
</dbReference>
<dbReference type="PANTHER" id="PTHR46825:SF11">
    <property type="entry name" value="PENICILLIN-BINDING PROTEIN 4"/>
    <property type="match status" value="1"/>
</dbReference>
<proteinExistence type="predicted"/>
<gene>
    <name evidence="4" type="ORF">FB476_1091</name>
</gene>
<dbReference type="Proteomes" id="UP000315133">
    <property type="component" value="Unassembled WGS sequence"/>
</dbReference>
<dbReference type="InterPro" id="IPR050491">
    <property type="entry name" value="AmpC-like"/>
</dbReference>